<dbReference type="Proteomes" id="UP000828390">
    <property type="component" value="Unassembled WGS sequence"/>
</dbReference>
<proteinExistence type="predicted"/>
<evidence type="ECO:0000313" key="2">
    <source>
        <dbReference type="Proteomes" id="UP000828390"/>
    </source>
</evidence>
<dbReference type="EMBL" id="JAIWYP010000010">
    <property type="protein sequence ID" value="KAH3751926.1"/>
    <property type="molecule type" value="Genomic_DNA"/>
</dbReference>
<gene>
    <name evidence="1" type="ORF">DPMN_186533</name>
</gene>
<dbReference type="AlphaFoldDB" id="A0A9D4DMD0"/>
<reference evidence="1" key="1">
    <citation type="journal article" date="2019" name="bioRxiv">
        <title>The Genome of the Zebra Mussel, Dreissena polymorpha: A Resource for Invasive Species Research.</title>
        <authorList>
            <person name="McCartney M.A."/>
            <person name="Auch B."/>
            <person name="Kono T."/>
            <person name="Mallez S."/>
            <person name="Zhang Y."/>
            <person name="Obille A."/>
            <person name="Becker A."/>
            <person name="Abrahante J.E."/>
            <person name="Garbe J."/>
            <person name="Badalamenti J.P."/>
            <person name="Herman A."/>
            <person name="Mangelson H."/>
            <person name="Liachko I."/>
            <person name="Sullivan S."/>
            <person name="Sone E.D."/>
            <person name="Koren S."/>
            <person name="Silverstein K.A.T."/>
            <person name="Beckman K.B."/>
            <person name="Gohl D.M."/>
        </authorList>
    </citation>
    <scope>NUCLEOTIDE SEQUENCE</scope>
    <source>
        <strain evidence="1">Duluth1</strain>
        <tissue evidence="1">Whole animal</tissue>
    </source>
</reference>
<organism evidence="1 2">
    <name type="scientific">Dreissena polymorpha</name>
    <name type="common">Zebra mussel</name>
    <name type="synonym">Mytilus polymorpha</name>
    <dbReference type="NCBI Taxonomy" id="45954"/>
    <lineage>
        <taxon>Eukaryota</taxon>
        <taxon>Metazoa</taxon>
        <taxon>Spiralia</taxon>
        <taxon>Lophotrochozoa</taxon>
        <taxon>Mollusca</taxon>
        <taxon>Bivalvia</taxon>
        <taxon>Autobranchia</taxon>
        <taxon>Heteroconchia</taxon>
        <taxon>Euheterodonta</taxon>
        <taxon>Imparidentia</taxon>
        <taxon>Neoheterodontei</taxon>
        <taxon>Myida</taxon>
        <taxon>Dreissenoidea</taxon>
        <taxon>Dreissenidae</taxon>
        <taxon>Dreissena</taxon>
    </lineage>
</organism>
<sequence>MLGIIIRDTWWTAASPRIQDARHYHQGYLVDCCKSTYPGARRKTTELINNNNNRQGMERNLLTEEMVRNKLLKSLLR</sequence>
<comment type="caution">
    <text evidence="1">The sequence shown here is derived from an EMBL/GenBank/DDBJ whole genome shotgun (WGS) entry which is preliminary data.</text>
</comment>
<name>A0A9D4DMD0_DREPO</name>
<accession>A0A9D4DMD0</accession>
<keyword evidence="2" id="KW-1185">Reference proteome</keyword>
<evidence type="ECO:0000313" key="1">
    <source>
        <dbReference type="EMBL" id="KAH3751926.1"/>
    </source>
</evidence>
<protein>
    <submittedName>
        <fullName evidence="1">Uncharacterized protein</fullName>
    </submittedName>
</protein>
<reference evidence="1" key="2">
    <citation type="submission" date="2020-11" db="EMBL/GenBank/DDBJ databases">
        <authorList>
            <person name="McCartney M.A."/>
            <person name="Auch B."/>
            <person name="Kono T."/>
            <person name="Mallez S."/>
            <person name="Becker A."/>
            <person name="Gohl D.M."/>
            <person name="Silverstein K.A.T."/>
            <person name="Koren S."/>
            <person name="Bechman K.B."/>
            <person name="Herman A."/>
            <person name="Abrahante J.E."/>
            <person name="Garbe J."/>
        </authorList>
    </citation>
    <scope>NUCLEOTIDE SEQUENCE</scope>
    <source>
        <strain evidence="1">Duluth1</strain>
        <tissue evidence="1">Whole animal</tissue>
    </source>
</reference>